<keyword evidence="1" id="KW-0472">Membrane</keyword>
<keyword evidence="1" id="KW-0812">Transmembrane</keyword>
<feature type="transmembrane region" description="Helical" evidence="1">
    <location>
        <begin position="12"/>
        <end position="33"/>
    </location>
</feature>
<organism evidence="2">
    <name type="scientific">candidate division WWE3 bacterium</name>
    <dbReference type="NCBI Taxonomy" id="2053526"/>
    <lineage>
        <taxon>Bacteria</taxon>
        <taxon>Katanobacteria</taxon>
    </lineage>
</organism>
<feature type="transmembrane region" description="Helical" evidence="1">
    <location>
        <begin position="236"/>
        <end position="265"/>
    </location>
</feature>
<dbReference type="AlphaFoldDB" id="A0A7C1T602"/>
<name>A0A7C1T602_UNCKA</name>
<comment type="caution">
    <text evidence="2">The sequence shown here is derived from an EMBL/GenBank/DDBJ whole genome shotgun (WGS) entry which is preliminary data.</text>
</comment>
<proteinExistence type="predicted"/>
<feature type="transmembrane region" description="Helical" evidence="1">
    <location>
        <begin position="66"/>
        <end position="87"/>
    </location>
</feature>
<gene>
    <name evidence="2" type="ORF">ENI09_01885</name>
</gene>
<sequence length="289" mass="32319">MFTAGFSLDFSYWMRFIPLVLSFLFTVSFLTVLSVTASRIWRAGGYALGVLGFGLPFFIAPQAVSIPLHFAFLLPFVYLVGLLVFNFEARRMTKVYSVFAAWMFSRVYNRFFLFFAIAVGVLVYFSSQVAPDSRFEVPEGVLDPALDIIIERVIGQVGSDLGTEQFGQEQFLEELKTSGLLEVLEQQFGIIIDAEDITSAQDLTEGLKEPLAQQLTADLEGFVEDFLGPYLPFLPLFAAVGAALSMLFLSPVFSILSVGFFGVFYRALVLVKFARFEEETRQVPVLKVD</sequence>
<keyword evidence="1" id="KW-1133">Transmembrane helix</keyword>
<protein>
    <submittedName>
        <fullName evidence="2">Uncharacterized protein</fullName>
    </submittedName>
</protein>
<dbReference type="EMBL" id="DRHH01000079">
    <property type="protein sequence ID" value="HEB14139.1"/>
    <property type="molecule type" value="Genomic_DNA"/>
</dbReference>
<feature type="transmembrane region" description="Helical" evidence="1">
    <location>
        <begin position="107"/>
        <end position="125"/>
    </location>
</feature>
<evidence type="ECO:0000256" key="1">
    <source>
        <dbReference type="SAM" id="Phobius"/>
    </source>
</evidence>
<dbReference type="Proteomes" id="UP000885744">
    <property type="component" value="Unassembled WGS sequence"/>
</dbReference>
<feature type="transmembrane region" description="Helical" evidence="1">
    <location>
        <begin position="40"/>
        <end position="60"/>
    </location>
</feature>
<evidence type="ECO:0000313" key="2">
    <source>
        <dbReference type="EMBL" id="HEB14139.1"/>
    </source>
</evidence>
<accession>A0A7C1T602</accession>
<reference evidence="2" key="1">
    <citation type="journal article" date="2020" name="mSystems">
        <title>Genome- and Community-Level Interaction Insights into Carbon Utilization and Element Cycling Functions of Hydrothermarchaeota in Hydrothermal Sediment.</title>
        <authorList>
            <person name="Zhou Z."/>
            <person name="Liu Y."/>
            <person name="Xu W."/>
            <person name="Pan J."/>
            <person name="Luo Z.H."/>
            <person name="Li M."/>
        </authorList>
    </citation>
    <scope>NUCLEOTIDE SEQUENCE [LARGE SCALE GENOMIC DNA]</scope>
    <source>
        <strain evidence="2">HyVt-365</strain>
    </source>
</reference>